<feature type="compositionally biased region" description="Polar residues" evidence="4">
    <location>
        <begin position="200"/>
        <end position="221"/>
    </location>
</feature>
<organism evidence="6 7">
    <name type="scientific">Lactuca saligna</name>
    <name type="common">Willowleaf lettuce</name>
    <dbReference type="NCBI Taxonomy" id="75948"/>
    <lineage>
        <taxon>Eukaryota</taxon>
        <taxon>Viridiplantae</taxon>
        <taxon>Streptophyta</taxon>
        <taxon>Embryophyta</taxon>
        <taxon>Tracheophyta</taxon>
        <taxon>Spermatophyta</taxon>
        <taxon>Magnoliopsida</taxon>
        <taxon>eudicotyledons</taxon>
        <taxon>Gunneridae</taxon>
        <taxon>Pentapetalae</taxon>
        <taxon>asterids</taxon>
        <taxon>campanulids</taxon>
        <taxon>Asterales</taxon>
        <taxon>Asteraceae</taxon>
        <taxon>Cichorioideae</taxon>
        <taxon>Cichorieae</taxon>
        <taxon>Lactucinae</taxon>
        <taxon>Lactuca</taxon>
    </lineage>
</organism>
<evidence type="ECO:0000259" key="5">
    <source>
        <dbReference type="PROSITE" id="PS51050"/>
    </source>
</evidence>
<dbReference type="InterPro" id="IPR011124">
    <property type="entry name" value="Znf_CW"/>
</dbReference>
<feature type="compositionally biased region" description="Polar residues" evidence="4">
    <location>
        <begin position="168"/>
        <end position="193"/>
    </location>
</feature>
<dbReference type="InterPro" id="IPR055300">
    <property type="entry name" value="CWZF3/5/7"/>
</dbReference>
<gene>
    <name evidence="6" type="ORF">LSALG_LOCUS39140</name>
</gene>
<feature type="compositionally biased region" description="Polar residues" evidence="4">
    <location>
        <begin position="890"/>
        <end position="903"/>
    </location>
</feature>
<evidence type="ECO:0000256" key="1">
    <source>
        <dbReference type="ARBA" id="ARBA00022723"/>
    </source>
</evidence>
<evidence type="ECO:0000256" key="3">
    <source>
        <dbReference type="ARBA" id="ARBA00022833"/>
    </source>
</evidence>
<feature type="compositionally biased region" description="Low complexity" evidence="4">
    <location>
        <begin position="846"/>
        <end position="864"/>
    </location>
</feature>
<feature type="compositionally biased region" description="Basic and acidic residues" evidence="4">
    <location>
        <begin position="940"/>
        <end position="959"/>
    </location>
</feature>
<feature type="region of interest" description="Disordered" evidence="4">
    <location>
        <begin position="749"/>
        <end position="993"/>
    </location>
</feature>
<dbReference type="PANTHER" id="PTHR46524:SF15">
    <property type="entry name" value="ZINC FINGER, CW-TYPE-RELATED"/>
    <property type="match status" value="1"/>
</dbReference>
<dbReference type="Proteomes" id="UP001177003">
    <property type="component" value="Chromosome 9"/>
</dbReference>
<feature type="compositionally biased region" description="Acidic residues" evidence="4">
    <location>
        <begin position="470"/>
        <end position="482"/>
    </location>
</feature>
<feature type="compositionally biased region" description="Basic and acidic residues" evidence="4">
    <location>
        <begin position="449"/>
        <end position="469"/>
    </location>
</feature>
<feature type="region of interest" description="Disordered" evidence="4">
    <location>
        <begin position="391"/>
        <end position="504"/>
    </location>
</feature>
<feature type="compositionally biased region" description="Basic and acidic residues" evidence="4">
    <location>
        <begin position="495"/>
        <end position="504"/>
    </location>
</feature>
<dbReference type="InterPro" id="IPR056406">
    <property type="entry name" value="THD_CWZF3/5/7"/>
</dbReference>
<dbReference type="EMBL" id="OX465085">
    <property type="protein sequence ID" value="CAI9300510.1"/>
    <property type="molecule type" value="Genomic_DNA"/>
</dbReference>
<feature type="compositionally biased region" description="Low complexity" evidence="4">
    <location>
        <begin position="1135"/>
        <end position="1146"/>
    </location>
</feature>
<feature type="region of interest" description="Disordered" evidence="4">
    <location>
        <begin position="611"/>
        <end position="727"/>
    </location>
</feature>
<keyword evidence="1" id="KW-0479">Metal-binding</keyword>
<reference evidence="6" key="1">
    <citation type="submission" date="2023-04" db="EMBL/GenBank/DDBJ databases">
        <authorList>
            <person name="Vijverberg K."/>
            <person name="Xiong W."/>
            <person name="Schranz E."/>
        </authorList>
    </citation>
    <scope>NUCLEOTIDE SEQUENCE</scope>
</reference>
<dbReference type="PROSITE" id="PS51050">
    <property type="entry name" value="ZF_CW"/>
    <property type="match status" value="1"/>
</dbReference>
<dbReference type="PANTHER" id="PTHR46524">
    <property type="entry name" value="CW-TYPE ZINC FINGER"/>
    <property type="match status" value="1"/>
</dbReference>
<feature type="domain" description="CW-type" evidence="5">
    <location>
        <begin position="539"/>
        <end position="592"/>
    </location>
</feature>
<sequence length="1250" mass="136868">MGDIIFKVELTKVPDKINFLCVDEILSFVASSCCSRYRKAIHIAFFWMISVGSINERKGLSLRYGFEGGKMEITTTDIEEGEACFQSNNYDDTSTIDPDISLSYIDEKIQNVLGHCQKDFEGGFTAENLGAKFGGYGSFLPTYQRSPVGPHPKTPLKLGAYSAPESPNPNNVHIEASQSSASQPARKGSSASANGRLKQEVSTSCGDKSTSKGYQSVNNLTKDSDQKSLKVRIKVGSENLSTRKKAEIYSGLGLDVSPSSSLESSPVDSNGFFHVPQDDHNESPTSILEIMTSFPVLGSLVSPLPYDVLHLIEKEKVSQESSVTALHGSDLSKVDQDVVGDLFDIAKEEPMEPVFPTDGGSGGKIWEANNMTCDEKNPVFSIKTDSDVSIGSKIFDSGPMKPLKQRDDQKAMKLAPDKTSSSGGKRKSKGLANGSQGGLKNESFTSKSKNNEDHKKNSEKVKDTYKDIFGEPDLEHEDDDETGLEKPYGGNNGKVKLENDSLSGERERLIGKKSEKPSSHVTTMGNGLVSDAAVPMIAPLVNEDWVCCDKCEKWRLLPPGVNPSSLPEKWLCSMLDWLPGMNRCSISEEETTKAMTSRVLGPSVQGVQPVHPGGPQLGVTSHDPDGTHQHFGPQIPHAGFKKKHGSKDLPNEAKLDRPSMSSNSSKKNLHASYRNATNPSPVNGIDFQDSGHSRDVNVVGQKKKLDEGNNNHHSKISNKRKSTQDFPKDCKKVKTNVEDGTFHMGNFDKRDVAKKRKRENELDGAPKYVKETSETNHKREKKAKILNPEDEGVPAKKGKNNEDVKMRSLKVIDSSRKDTVMAATSSSSKVSGSHKTKTNNNQEAKVSPVGSVSSSPLRILNNNNIKKKNKGVEPLKKNVYEEKSKEGRNKSQGKFTNENGKTHGQSKHRSDVRMDQDSKKTSRKDVTRKAKSKSLPPRGQNEKEGFSQPLDDSRKENVALKHHKKDQNNNGNQPMNVKHPSPTPNMHKDKGKDHDAPVLLMVKDISNQATTSALREATNLKHTADRVKNGGSSLESRGLYMQATLKFLHVASVFESCHKETGRYGDMIQSVSIYGSTAKLCEYCAHEYERTKEMGTAALAYKCMEVAYMKVIYSSHATATKDVNELQSSLQTGGSPSSASASASASDVDNLNNPAAAVAIDKGVNSNSNSNSNNTGNHVIIAARQKPNFTRILSFAQNVNYAMEALRKSRIAFAASTSKEEAIKTALDFNFHDVEGLLHRVRVAMEVINR</sequence>
<feature type="compositionally biased region" description="Basic and acidic residues" evidence="4">
    <location>
        <begin position="646"/>
        <end position="657"/>
    </location>
</feature>
<dbReference type="AlphaFoldDB" id="A0AA35ZX45"/>
<proteinExistence type="predicted"/>
<evidence type="ECO:0000256" key="4">
    <source>
        <dbReference type="SAM" id="MobiDB-lite"/>
    </source>
</evidence>
<evidence type="ECO:0000256" key="2">
    <source>
        <dbReference type="ARBA" id="ARBA00022771"/>
    </source>
</evidence>
<dbReference type="Pfam" id="PF24756">
    <property type="entry name" value="THD_CWZF3-5-7"/>
    <property type="match status" value="1"/>
</dbReference>
<feature type="region of interest" description="Disordered" evidence="4">
    <location>
        <begin position="146"/>
        <end position="221"/>
    </location>
</feature>
<accession>A0AA35ZX45</accession>
<keyword evidence="2" id="KW-0863">Zinc-finger</keyword>
<keyword evidence="7" id="KW-1185">Reference proteome</keyword>
<feature type="compositionally biased region" description="Basic residues" evidence="4">
    <location>
        <begin position="712"/>
        <end position="721"/>
    </location>
</feature>
<dbReference type="Pfam" id="PF07496">
    <property type="entry name" value="zf-CW"/>
    <property type="match status" value="1"/>
</dbReference>
<name>A0AA35ZX45_LACSI</name>
<evidence type="ECO:0000313" key="7">
    <source>
        <dbReference type="Proteomes" id="UP001177003"/>
    </source>
</evidence>
<dbReference type="Gene3D" id="3.30.40.100">
    <property type="match status" value="1"/>
</dbReference>
<keyword evidence="3" id="KW-0862">Zinc</keyword>
<feature type="compositionally biased region" description="Basic and acidic residues" evidence="4">
    <location>
        <begin position="908"/>
        <end position="928"/>
    </location>
</feature>
<evidence type="ECO:0000313" key="6">
    <source>
        <dbReference type="EMBL" id="CAI9300510.1"/>
    </source>
</evidence>
<feature type="region of interest" description="Disordered" evidence="4">
    <location>
        <begin position="1127"/>
        <end position="1148"/>
    </location>
</feature>
<protein>
    <recommendedName>
        <fullName evidence="5">CW-type domain-containing protein</fullName>
    </recommendedName>
</protein>
<feature type="compositionally biased region" description="Basic and acidic residues" evidence="4">
    <location>
        <begin position="870"/>
        <end position="889"/>
    </location>
</feature>
<dbReference type="GO" id="GO:0008270">
    <property type="term" value="F:zinc ion binding"/>
    <property type="evidence" value="ECO:0007669"/>
    <property type="project" value="UniProtKB-KW"/>
</dbReference>
<feature type="compositionally biased region" description="Basic and acidic residues" evidence="4">
    <location>
        <begin position="768"/>
        <end position="777"/>
    </location>
</feature>